<feature type="binding site" evidence="11">
    <location>
        <position position="33"/>
    </location>
    <ligand>
        <name>ATP</name>
        <dbReference type="ChEBI" id="CHEBI:30616"/>
    </ligand>
</feature>
<dbReference type="InterPro" id="IPR037196">
    <property type="entry name" value="HSP90_C"/>
</dbReference>
<organism evidence="13 14">
    <name type="scientific">Candidatus Termititenax persephonae</name>
    <dbReference type="NCBI Taxonomy" id="2218525"/>
    <lineage>
        <taxon>Bacteria</taxon>
        <taxon>Bacillati</taxon>
        <taxon>Candidatus Margulisiibacteriota</taxon>
        <taxon>Candidatus Termititenacia</taxon>
        <taxon>Candidatus Termititenacales</taxon>
        <taxon>Candidatus Termititenacaceae</taxon>
        <taxon>Candidatus Termititenax</taxon>
    </lineage>
</organism>
<feature type="domain" description="Histidine kinase/HSP90-like ATPase" evidence="12">
    <location>
        <begin position="26"/>
        <end position="179"/>
    </location>
</feature>
<dbReference type="AlphaFoldDB" id="A0A388TG19"/>
<feature type="binding site" evidence="11">
    <location>
        <position position="344"/>
    </location>
    <ligand>
        <name>ATP</name>
        <dbReference type="ChEBI" id="CHEBI:30616"/>
    </ligand>
</feature>
<dbReference type="PRINTS" id="PR00775">
    <property type="entry name" value="HEATSHOCK90"/>
</dbReference>
<dbReference type="Proteomes" id="UP000275925">
    <property type="component" value="Unassembled WGS sequence"/>
</dbReference>
<keyword evidence="7 10" id="KW-0143">Chaperone</keyword>
<dbReference type="Gene3D" id="1.20.120.790">
    <property type="entry name" value="Heat shock protein 90, C-terminal domain"/>
    <property type="match status" value="1"/>
</dbReference>
<evidence type="ECO:0000256" key="11">
    <source>
        <dbReference type="PIRSR" id="PIRSR002583-1"/>
    </source>
</evidence>
<comment type="caution">
    <text evidence="10">Lacks conserved residue(s) required for the propagation of feature annotation.</text>
</comment>
<dbReference type="Pfam" id="PF00183">
    <property type="entry name" value="HSP90"/>
    <property type="match status" value="1"/>
</dbReference>
<proteinExistence type="inferred from homology"/>
<dbReference type="PROSITE" id="PS00298">
    <property type="entry name" value="HSP90"/>
    <property type="match status" value="1"/>
</dbReference>
<evidence type="ECO:0000256" key="4">
    <source>
        <dbReference type="ARBA" id="ARBA00022741"/>
    </source>
</evidence>
<dbReference type="SUPFAM" id="SSF55874">
    <property type="entry name" value="ATPase domain of HSP90 chaperone/DNA topoisomerase II/histidine kinase"/>
    <property type="match status" value="1"/>
</dbReference>
<name>A0A388TG19_9BACT</name>
<dbReference type="SUPFAM" id="SSF110942">
    <property type="entry name" value="HSP90 C-terminal domain"/>
    <property type="match status" value="1"/>
</dbReference>
<dbReference type="InterPro" id="IPR020575">
    <property type="entry name" value="Hsp90_N"/>
</dbReference>
<evidence type="ECO:0000256" key="9">
    <source>
        <dbReference type="ARBA" id="ARBA00070675"/>
    </source>
</evidence>
<dbReference type="FunFam" id="3.30.565.10:FF:000009">
    <property type="entry name" value="Molecular chaperone HtpG"/>
    <property type="match status" value="1"/>
</dbReference>
<dbReference type="GO" id="GO:0051082">
    <property type="term" value="F:unfolded protein binding"/>
    <property type="evidence" value="ECO:0007669"/>
    <property type="project" value="UniProtKB-UniRule"/>
</dbReference>
<feature type="binding site" evidence="11">
    <location>
        <position position="84"/>
    </location>
    <ligand>
        <name>ATP</name>
        <dbReference type="ChEBI" id="CHEBI:30616"/>
    </ligand>
</feature>
<evidence type="ECO:0000256" key="8">
    <source>
        <dbReference type="ARBA" id="ARBA00058590"/>
    </source>
</evidence>
<keyword evidence="6 10" id="KW-0346">Stress response</keyword>
<dbReference type="InterPro" id="IPR020568">
    <property type="entry name" value="Ribosomal_Su5_D2-typ_SF"/>
</dbReference>
<evidence type="ECO:0000256" key="1">
    <source>
        <dbReference type="ARBA" id="ARBA00004496"/>
    </source>
</evidence>
<dbReference type="SMART" id="SM00387">
    <property type="entry name" value="HATPase_c"/>
    <property type="match status" value="1"/>
</dbReference>
<dbReference type="GO" id="GO:0005737">
    <property type="term" value="C:cytoplasm"/>
    <property type="evidence" value="ECO:0007669"/>
    <property type="project" value="UniProtKB-SubCell"/>
</dbReference>
<dbReference type="PIRSF" id="PIRSF002583">
    <property type="entry name" value="Hsp90"/>
    <property type="match status" value="1"/>
</dbReference>
<keyword evidence="4 10" id="KW-0547">Nucleotide-binding</keyword>
<evidence type="ECO:0000256" key="2">
    <source>
        <dbReference type="ARBA" id="ARBA00008239"/>
    </source>
</evidence>
<feature type="binding site" evidence="11">
    <location>
        <position position="169"/>
    </location>
    <ligand>
        <name>ATP</name>
        <dbReference type="ChEBI" id="CHEBI:30616"/>
    </ligand>
</feature>
<dbReference type="HAMAP" id="MF_00505">
    <property type="entry name" value="HSP90"/>
    <property type="match status" value="1"/>
</dbReference>
<dbReference type="Pfam" id="PF13589">
    <property type="entry name" value="HATPase_c_3"/>
    <property type="match status" value="1"/>
</dbReference>
<keyword evidence="14" id="KW-1185">Reference proteome</keyword>
<gene>
    <name evidence="10 13" type="primary">htpG</name>
    <name evidence="13" type="ORF">NO2_0640</name>
</gene>
<feature type="region of interest" description="A; substrate-binding" evidence="10">
    <location>
        <begin position="1"/>
        <end position="344"/>
    </location>
</feature>
<dbReference type="PANTHER" id="PTHR11528">
    <property type="entry name" value="HEAT SHOCK PROTEIN 90 FAMILY MEMBER"/>
    <property type="match status" value="1"/>
</dbReference>
<sequence length="630" mass="71403">MSTEKFEFKTEVNQLLELVIHSLYSHREIFLRELISNASDALDKLRLAALQNKELLGTDTELRIKIFRDDKAGLLTITDNGIGMTRDELISNLGTIAHSGTKDFVERIKQAKDGPELIGQFGVGFYSAFMVADKVTVNSKTADGVAACWTSSGQGNFELANSAKSTRGTEISLHLKKEAKEYLNEYTIRQLIKKYSDYVDYPIYMDIERTETPKDQDGQPLAKAKPEQKIIEEKLNSQKALWTKNKSEVPPEEYEDFYKHITHGYDKPLEIIHYTAEGTSEFKALLYIPEHAPFDLFTKEHTLGLQLYIKRVFIMHDCQKLIPEYLRFLQGVVDSSDLPLNVSREILQEDAQLEKIKKNITKKILSVLKNLKEKEPEKYLKFYKEFGAALKEGLHYDYEHKEALADLLLFPTSGSEKYRSLEEYVKDMPRDQKDIYYLISETRGQALASPHLGALQAKKYEVLFLHDIIDEFVIPQLYEYRGKKLQAIDKADIDLGDKKESEAKLKEAAEKFGGLLSGLKTVLGSQVQDVRFSARLTDSPCCLAVDTGAMSPQMIKMFKSMGQEVPDQKKILELNPVHPLIQKLQHTAPEKLAGFAKLLYGQAVIAGGGKLDNPLDFAKQLNEVLLQTAG</sequence>
<dbReference type="GO" id="GO:0140662">
    <property type="term" value="F:ATP-dependent protein folding chaperone"/>
    <property type="evidence" value="ECO:0007669"/>
    <property type="project" value="InterPro"/>
</dbReference>
<dbReference type="GO" id="GO:0005524">
    <property type="term" value="F:ATP binding"/>
    <property type="evidence" value="ECO:0007669"/>
    <property type="project" value="UniProtKB-UniRule"/>
</dbReference>
<comment type="caution">
    <text evidence="13">The sequence shown here is derived from an EMBL/GenBank/DDBJ whole genome shotgun (WGS) entry which is preliminary data.</text>
</comment>
<accession>A0A388TG19</accession>
<comment type="subcellular location">
    <subcellularLocation>
        <location evidence="1 10">Cytoplasm</location>
    </subcellularLocation>
</comment>
<feature type="binding site" evidence="11">
    <location>
        <position position="37"/>
    </location>
    <ligand>
        <name>ATP</name>
        <dbReference type="ChEBI" id="CHEBI:30616"/>
    </ligand>
</feature>
<evidence type="ECO:0000313" key="14">
    <source>
        <dbReference type="Proteomes" id="UP000275925"/>
    </source>
</evidence>
<feature type="region of interest" description="C" evidence="10">
    <location>
        <begin position="557"/>
        <end position="630"/>
    </location>
</feature>
<comment type="subunit">
    <text evidence="10">Homodimer.</text>
</comment>
<dbReference type="FunFam" id="3.30.230.80:FF:000002">
    <property type="entry name" value="Molecular chaperone HtpG"/>
    <property type="match status" value="1"/>
</dbReference>
<keyword evidence="3 10" id="KW-0963">Cytoplasm</keyword>
<evidence type="ECO:0000256" key="6">
    <source>
        <dbReference type="ARBA" id="ARBA00023016"/>
    </source>
</evidence>
<feature type="binding site" evidence="11">
    <location>
        <begin position="99"/>
        <end position="100"/>
    </location>
    <ligand>
        <name>ATP</name>
        <dbReference type="ChEBI" id="CHEBI:30616"/>
    </ligand>
</feature>
<dbReference type="InterPro" id="IPR001404">
    <property type="entry name" value="Hsp90_fam"/>
</dbReference>
<protein>
    <recommendedName>
        <fullName evidence="9 10">Chaperone protein HtpG</fullName>
    </recommendedName>
    <alternativeName>
        <fullName evidence="10">Heat shock protein HtpG</fullName>
    </alternativeName>
    <alternativeName>
        <fullName evidence="10">High temperature protein G</fullName>
    </alternativeName>
</protein>
<evidence type="ECO:0000256" key="3">
    <source>
        <dbReference type="ARBA" id="ARBA00022490"/>
    </source>
</evidence>
<comment type="function">
    <text evidence="8 10">Molecular chaperone. Has ATPase activity.</text>
</comment>
<comment type="similarity">
    <text evidence="2 10">Belongs to the heat shock protein 90 family.</text>
</comment>
<keyword evidence="5 10" id="KW-0067">ATP-binding</keyword>
<feature type="binding site" evidence="11">
    <location>
        <position position="92"/>
    </location>
    <ligand>
        <name>ATP</name>
        <dbReference type="ChEBI" id="CHEBI:30616"/>
    </ligand>
</feature>
<dbReference type="GO" id="GO:0016887">
    <property type="term" value="F:ATP hydrolysis activity"/>
    <property type="evidence" value="ECO:0007669"/>
    <property type="project" value="InterPro"/>
</dbReference>
<evidence type="ECO:0000256" key="5">
    <source>
        <dbReference type="ARBA" id="ARBA00022840"/>
    </source>
</evidence>
<evidence type="ECO:0000256" key="10">
    <source>
        <dbReference type="HAMAP-Rule" id="MF_00505"/>
    </source>
</evidence>
<feature type="binding site" evidence="11">
    <location>
        <position position="79"/>
    </location>
    <ligand>
        <name>ATP</name>
        <dbReference type="ChEBI" id="CHEBI:30616"/>
    </ligand>
</feature>
<evidence type="ECO:0000259" key="12">
    <source>
        <dbReference type="SMART" id="SM00387"/>
    </source>
</evidence>
<dbReference type="InterPro" id="IPR003594">
    <property type="entry name" value="HATPase_dom"/>
</dbReference>
<dbReference type="InterPro" id="IPR036890">
    <property type="entry name" value="HATPase_C_sf"/>
</dbReference>
<dbReference type="Gene3D" id="3.40.50.11260">
    <property type="match status" value="1"/>
</dbReference>
<dbReference type="Gene3D" id="3.30.230.80">
    <property type="match status" value="1"/>
</dbReference>
<dbReference type="CDD" id="cd16927">
    <property type="entry name" value="HATPase_Hsp90-like"/>
    <property type="match status" value="1"/>
</dbReference>
<feature type="binding site" evidence="11">
    <location>
        <begin position="120"/>
        <end position="125"/>
    </location>
    <ligand>
        <name>ATP</name>
        <dbReference type="ChEBI" id="CHEBI:30616"/>
    </ligand>
</feature>
<evidence type="ECO:0000313" key="13">
    <source>
        <dbReference type="EMBL" id="GBR76023.1"/>
    </source>
</evidence>
<dbReference type="NCBIfam" id="NF003555">
    <property type="entry name" value="PRK05218.1"/>
    <property type="match status" value="1"/>
</dbReference>
<dbReference type="SUPFAM" id="SSF54211">
    <property type="entry name" value="Ribosomal protein S5 domain 2-like"/>
    <property type="match status" value="1"/>
</dbReference>
<dbReference type="EMBL" id="BGZO01000013">
    <property type="protein sequence ID" value="GBR76023.1"/>
    <property type="molecule type" value="Genomic_DNA"/>
</dbReference>
<dbReference type="Gene3D" id="3.30.565.10">
    <property type="entry name" value="Histidine kinase-like ATPase, C-terminal domain"/>
    <property type="match status" value="1"/>
</dbReference>
<reference evidence="13 14" key="1">
    <citation type="journal article" date="2019" name="ISME J.">
        <title>Genome analyses of uncultured TG2/ZB3 bacteria in 'Margulisbacteria' specifically attached to ectosymbiotic spirochetes of protists in the termite gut.</title>
        <authorList>
            <person name="Utami Y.D."/>
            <person name="Kuwahara H."/>
            <person name="Igai K."/>
            <person name="Murakami T."/>
            <person name="Sugaya K."/>
            <person name="Morikawa T."/>
            <person name="Nagura Y."/>
            <person name="Yuki M."/>
            <person name="Deevong P."/>
            <person name="Inoue T."/>
            <person name="Kihara K."/>
            <person name="Lo N."/>
            <person name="Yamada A."/>
            <person name="Ohkuma M."/>
            <person name="Hongoh Y."/>
        </authorList>
    </citation>
    <scope>NUCLEOTIDE SEQUENCE [LARGE SCALE GENOMIC DNA]</scope>
    <source>
        <strain evidence="13">NkOx7-02</strain>
    </source>
</reference>
<evidence type="ECO:0000256" key="7">
    <source>
        <dbReference type="ARBA" id="ARBA00023186"/>
    </source>
</evidence>
<dbReference type="InterPro" id="IPR019805">
    <property type="entry name" value="Heat_shock_protein_90_CS"/>
</dbReference>